<evidence type="ECO:0000256" key="6">
    <source>
        <dbReference type="ARBA" id="ARBA00049877"/>
    </source>
</evidence>
<dbReference type="GO" id="GO:0046951">
    <property type="term" value="P:ketone body biosynthetic process"/>
    <property type="evidence" value="ECO:0007669"/>
    <property type="project" value="TreeGrafter"/>
</dbReference>
<dbReference type="InterPro" id="IPR013785">
    <property type="entry name" value="Aldolase_TIM"/>
</dbReference>
<dbReference type="GO" id="GO:0004419">
    <property type="term" value="F:hydroxymethylglutaryl-CoA lyase activity"/>
    <property type="evidence" value="ECO:0007669"/>
    <property type="project" value="UniProtKB-EC"/>
</dbReference>
<keyword evidence="4" id="KW-0479">Metal-binding</keyword>
<reference evidence="8 9" key="1">
    <citation type="journal article" date="2021" name="Elife">
        <title>Chloroplast acquisition without the gene transfer in kleptoplastic sea slugs, Plakobranchus ocellatus.</title>
        <authorList>
            <person name="Maeda T."/>
            <person name="Takahashi S."/>
            <person name="Yoshida T."/>
            <person name="Shimamura S."/>
            <person name="Takaki Y."/>
            <person name="Nagai Y."/>
            <person name="Toyoda A."/>
            <person name="Suzuki Y."/>
            <person name="Arimoto A."/>
            <person name="Ishii H."/>
            <person name="Satoh N."/>
            <person name="Nishiyama T."/>
            <person name="Hasebe M."/>
            <person name="Maruyama T."/>
            <person name="Minagawa J."/>
            <person name="Obokata J."/>
            <person name="Shigenobu S."/>
        </authorList>
    </citation>
    <scope>NUCLEOTIDE SEQUENCE [LARGE SCALE GENOMIC DNA]</scope>
</reference>
<comment type="similarity">
    <text evidence="2">Belongs to the HMG-CoA lyase family.</text>
</comment>
<dbReference type="PANTHER" id="PTHR42738">
    <property type="entry name" value="HYDROXYMETHYLGLUTARYL-COA LYASE"/>
    <property type="match status" value="1"/>
</dbReference>
<evidence type="ECO:0000313" key="9">
    <source>
        <dbReference type="Proteomes" id="UP000735302"/>
    </source>
</evidence>
<keyword evidence="9" id="KW-1185">Reference proteome</keyword>
<dbReference type="InterPro" id="IPR043594">
    <property type="entry name" value="HMGL"/>
</dbReference>
<dbReference type="InterPro" id="IPR000891">
    <property type="entry name" value="PYR_CT"/>
</dbReference>
<feature type="domain" description="Pyruvate carboxyltransferase" evidence="7">
    <location>
        <begin position="39"/>
        <end position="169"/>
    </location>
</feature>
<evidence type="ECO:0000256" key="4">
    <source>
        <dbReference type="ARBA" id="ARBA00022723"/>
    </source>
</evidence>
<evidence type="ECO:0000256" key="2">
    <source>
        <dbReference type="ARBA" id="ARBA00009405"/>
    </source>
</evidence>
<protein>
    <recommendedName>
        <fullName evidence="3">hydroxymethylglutaryl-CoA lyase</fullName>
        <ecNumber evidence="3">4.1.3.4</ecNumber>
    </recommendedName>
</protein>
<proteinExistence type="inferred from homology"/>
<dbReference type="GO" id="GO:0006552">
    <property type="term" value="P:L-leucine catabolic process"/>
    <property type="evidence" value="ECO:0007669"/>
    <property type="project" value="TreeGrafter"/>
</dbReference>
<comment type="catalytic activity">
    <reaction evidence="6">
        <text>(3S)-3-hydroxy-3-methylglutaryl-CoA = acetoacetate + acetyl-CoA</text>
        <dbReference type="Rhea" id="RHEA:24404"/>
        <dbReference type="ChEBI" id="CHEBI:13705"/>
        <dbReference type="ChEBI" id="CHEBI:43074"/>
        <dbReference type="ChEBI" id="CHEBI:57288"/>
        <dbReference type="EC" id="4.1.3.4"/>
    </reaction>
</comment>
<evidence type="ECO:0000256" key="5">
    <source>
        <dbReference type="ARBA" id="ARBA00023239"/>
    </source>
</evidence>
<gene>
    <name evidence="8" type="ORF">PoB_006391900</name>
</gene>
<dbReference type="AlphaFoldDB" id="A0AAV4D024"/>
<name>A0AAV4D024_9GAST</name>
<keyword evidence="5 8" id="KW-0456">Lyase</keyword>
<evidence type="ECO:0000259" key="7">
    <source>
        <dbReference type="Pfam" id="PF00682"/>
    </source>
</evidence>
<evidence type="ECO:0000313" key="8">
    <source>
        <dbReference type="EMBL" id="GFO37414.1"/>
    </source>
</evidence>
<sequence>MASLAVLSLMKGSKILIQGAKNLSTKYAQVAIAGLPSVVRIVEVGPRDGLQNEPDMVPTDVKVEFINKLADAGLKNIEVTSFVSPKWVPQMSDHNEVMSKLIKRPGTRYSVLTPNLKGFQSAAAAGVEEVAIFGAASETFSKKNINCSIDESLERFREVTEAAKEKNILVRG</sequence>
<dbReference type="EMBL" id="BLXT01007237">
    <property type="protein sequence ID" value="GFO37414.1"/>
    <property type="molecule type" value="Genomic_DNA"/>
</dbReference>
<comment type="pathway">
    <text evidence="1">Metabolic intermediate metabolism; (S)-3-hydroxy-3-methylglutaryl-CoA degradation; acetoacetate from (S)-3-hydroxy-3-methylglutaryl-CoA: step 1/1.</text>
</comment>
<dbReference type="Pfam" id="PF00682">
    <property type="entry name" value="HMGL-like"/>
    <property type="match status" value="1"/>
</dbReference>
<evidence type="ECO:0000256" key="3">
    <source>
        <dbReference type="ARBA" id="ARBA00012910"/>
    </source>
</evidence>
<comment type="caution">
    <text evidence="8">The sequence shown here is derived from an EMBL/GenBank/DDBJ whole genome shotgun (WGS) entry which is preliminary data.</text>
</comment>
<dbReference type="Proteomes" id="UP000735302">
    <property type="component" value="Unassembled WGS sequence"/>
</dbReference>
<dbReference type="SUPFAM" id="SSF51569">
    <property type="entry name" value="Aldolase"/>
    <property type="match status" value="1"/>
</dbReference>
<dbReference type="EC" id="4.1.3.4" evidence="3"/>
<organism evidence="8 9">
    <name type="scientific">Plakobranchus ocellatus</name>
    <dbReference type="NCBI Taxonomy" id="259542"/>
    <lineage>
        <taxon>Eukaryota</taxon>
        <taxon>Metazoa</taxon>
        <taxon>Spiralia</taxon>
        <taxon>Lophotrochozoa</taxon>
        <taxon>Mollusca</taxon>
        <taxon>Gastropoda</taxon>
        <taxon>Heterobranchia</taxon>
        <taxon>Euthyneura</taxon>
        <taxon>Panpulmonata</taxon>
        <taxon>Sacoglossa</taxon>
        <taxon>Placobranchoidea</taxon>
        <taxon>Plakobranchidae</taxon>
        <taxon>Plakobranchus</taxon>
    </lineage>
</organism>
<accession>A0AAV4D024</accession>
<evidence type="ECO:0000256" key="1">
    <source>
        <dbReference type="ARBA" id="ARBA00005143"/>
    </source>
</evidence>
<dbReference type="Gene3D" id="3.20.20.70">
    <property type="entry name" value="Aldolase class I"/>
    <property type="match status" value="1"/>
</dbReference>
<dbReference type="GO" id="GO:0046872">
    <property type="term" value="F:metal ion binding"/>
    <property type="evidence" value="ECO:0007669"/>
    <property type="project" value="UniProtKB-KW"/>
</dbReference>
<dbReference type="PANTHER" id="PTHR42738:SF7">
    <property type="entry name" value="HYDROXYMETHYLGLUTARYL-COA LYASE"/>
    <property type="match status" value="1"/>
</dbReference>